<organism evidence="2 3">
    <name type="scientific">Leishmania orientalis</name>
    <dbReference type="NCBI Taxonomy" id="2249476"/>
    <lineage>
        <taxon>Eukaryota</taxon>
        <taxon>Discoba</taxon>
        <taxon>Euglenozoa</taxon>
        <taxon>Kinetoplastea</taxon>
        <taxon>Metakinetoplastina</taxon>
        <taxon>Trypanosomatida</taxon>
        <taxon>Trypanosomatidae</taxon>
        <taxon>Leishmaniinae</taxon>
        <taxon>Leishmania</taxon>
    </lineage>
</organism>
<name>A0A836HB05_9TRYP</name>
<keyword evidence="3" id="KW-1185">Reference proteome</keyword>
<feature type="compositionally biased region" description="Polar residues" evidence="1">
    <location>
        <begin position="214"/>
        <end position="231"/>
    </location>
</feature>
<evidence type="ECO:0000256" key="1">
    <source>
        <dbReference type="SAM" id="MobiDB-lite"/>
    </source>
</evidence>
<proteinExistence type="predicted"/>
<feature type="compositionally biased region" description="Polar residues" evidence="1">
    <location>
        <begin position="273"/>
        <end position="282"/>
    </location>
</feature>
<evidence type="ECO:0000313" key="3">
    <source>
        <dbReference type="Proteomes" id="UP000674143"/>
    </source>
</evidence>
<dbReference type="AlphaFoldDB" id="A0A836HB05"/>
<dbReference type="KEGG" id="loi:92359398"/>
<feature type="compositionally biased region" description="Polar residues" evidence="1">
    <location>
        <begin position="161"/>
        <end position="176"/>
    </location>
</feature>
<feature type="region of interest" description="Disordered" evidence="1">
    <location>
        <begin position="202"/>
        <end position="282"/>
    </location>
</feature>
<accession>A0A836HB05</accession>
<sequence>MDHYEDSFETVTTATRDEEETASLRTSPTATTSGSSVDAGGENAAEVPGDAAPGEAGGSGLPTSSTAIALPPMPTNPTLPLPEIPGPVPVPVPKLVSSSASPPRSCSNDDLRAPSIMTARNAPACEQPLGLGQYPTAEGIEGKGGSASVADSAEARYVTTRDASNADHSGLVSTANDDAGPDRRGLKGVDFESLSRFVAFHGSGSEGTIGPASRWQSSVIGTGTPASSSTPGRPLNAKRDAEGESPRVSEERLPTGDSAASKSKSALQAETPAKTSLESRADSTAASSVFSTLSQHLQQSQPQSTLAPAPAVSSAAVAPSVPMPATSIGASLFTSAEGPLIKPLQTRELLDLSLTPALATEKLSPPATASFSLPVLPPPGWTSTTVTHDAAAATETPSSLPLATAADDATATQHRWMIGNVQYRSSPSDKAAYQQVPPLPPPYDHHRPTAEQTRTSDLREASEAVERLVKAFAVLKAYSHLENAQNKRRPFADDPPTSAEASAAFVAPACRAGNASTVRVRDTVRPCGPRVFAPGVSSVATAAPPSESVPRQEDRESLAEGIVLDCVLGLLQEHARSTVTSPAGEHQGEGVNRKKRPAASTWQTARPHHEVVTADDFAYGGGAVSHSRTSNCAAGTAPAATTPQVSYSPSLGFLGGLGSSGVPLFDPRDRQSAVDLYNAVREALEKYVLRRVMTGAEKAVRLQSHVSPPRVPPITAIFAWALLMDMMSLCEEIARVAYDVSPHTPSATYPVLAQFRGDAACEEVAKAAMHCLPFEVLSSSGGGASAPADGGCVFRMACWVTQQQLWTIADALADTVREDMVRRFKSLHYSLFNTATLTEVDPRVLVPPATPMLTLRPLTGRRGDGAVRMVTDASEAAVPAAPRARVHRGGRGEEGGLGCCTSDKELFELPAAAVQKLAYHVSVLSTDVLSDMSTANHRVLPALSAEEYPDVATAVAETLSELLQDESIKAAVRRRALEKVTKAQVARANYATMTRQRREQAVIDKAEREAGEVVQHILQEMRVQGVA</sequence>
<feature type="compositionally biased region" description="Basic and acidic residues" evidence="1">
    <location>
        <begin position="237"/>
        <end position="254"/>
    </location>
</feature>
<dbReference type="Proteomes" id="UP000674143">
    <property type="component" value="Unassembled WGS sequence"/>
</dbReference>
<feature type="region of interest" description="Disordered" evidence="1">
    <location>
        <begin position="1"/>
        <end position="108"/>
    </location>
</feature>
<evidence type="ECO:0000313" key="2">
    <source>
        <dbReference type="EMBL" id="KAG5473398.1"/>
    </source>
</evidence>
<dbReference type="GeneID" id="92359398"/>
<feature type="compositionally biased region" description="Low complexity" evidence="1">
    <location>
        <begin position="93"/>
        <end position="106"/>
    </location>
</feature>
<dbReference type="EMBL" id="JAFHLR010000029">
    <property type="protein sequence ID" value="KAG5473398.1"/>
    <property type="molecule type" value="Genomic_DNA"/>
</dbReference>
<feature type="region of interest" description="Disordered" evidence="1">
    <location>
        <begin position="578"/>
        <end position="607"/>
    </location>
</feature>
<comment type="caution">
    <text evidence="2">The sequence shown here is derived from an EMBL/GenBank/DDBJ whole genome shotgun (WGS) entry which is preliminary data.</text>
</comment>
<feature type="compositionally biased region" description="Pro residues" evidence="1">
    <location>
        <begin position="71"/>
        <end position="92"/>
    </location>
</feature>
<feature type="region of interest" description="Disordered" evidence="1">
    <location>
        <begin position="160"/>
        <end position="184"/>
    </location>
</feature>
<reference evidence="3" key="2">
    <citation type="journal article" date="2021" name="Sci. Data">
        <title>Chromosome-scale genome sequencing, assembly and annotation of six genomes from subfamily Leishmaniinae.</title>
        <authorList>
            <person name="Almutairi H."/>
            <person name="Urbaniak M.D."/>
            <person name="Bates M.D."/>
            <person name="Jariyapan N."/>
            <person name="Kwakye-Nuako G."/>
            <person name="Thomaz Soccol V."/>
            <person name="Al-Salem W.S."/>
            <person name="Dillon R.J."/>
            <person name="Bates P.A."/>
            <person name="Gatherer D."/>
        </authorList>
    </citation>
    <scope>NUCLEOTIDE SEQUENCE [LARGE SCALE GENOMIC DNA]</scope>
</reference>
<feature type="compositionally biased region" description="Polar residues" evidence="1">
    <location>
        <begin position="23"/>
        <end position="36"/>
    </location>
</feature>
<gene>
    <name evidence="2" type="ORF">LSCM4_03461</name>
</gene>
<dbReference type="RefSeq" id="XP_067061401.1">
    <property type="nucleotide sequence ID" value="XM_067205464.1"/>
</dbReference>
<reference evidence="3" key="1">
    <citation type="journal article" date="2021" name="Microbiol. Resour. Announc.">
        <title>LGAAP: Leishmaniinae Genome Assembly and Annotation Pipeline.</title>
        <authorList>
            <person name="Almutairi H."/>
            <person name="Urbaniak M.D."/>
            <person name="Bates M.D."/>
            <person name="Jariyapan N."/>
            <person name="Kwakye-Nuako G."/>
            <person name="Thomaz-Soccol V."/>
            <person name="Al-Salem W.S."/>
            <person name="Dillon R.J."/>
            <person name="Bates P.A."/>
            <person name="Gatherer D."/>
        </authorList>
    </citation>
    <scope>NUCLEOTIDE SEQUENCE [LARGE SCALE GENOMIC DNA]</scope>
</reference>
<dbReference type="SMR" id="A0A836HB05"/>
<protein>
    <submittedName>
        <fullName evidence="2">Uncharacterized protein</fullName>
    </submittedName>
</protein>